<accession>A0A120GPF7</accession>
<keyword evidence="5" id="KW-0720">Serine protease</keyword>
<keyword evidence="2" id="KW-0963">Cytoplasm</keyword>
<dbReference type="PANTHER" id="PTHR10381:SF70">
    <property type="entry name" value="ATP-DEPENDENT CLP PROTEASE PROTEOLYTIC SUBUNIT"/>
    <property type="match status" value="1"/>
</dbReference>
<dbReference type="GO" id="GO:0006515">
    <property type="term" value="P:protein quality control for misfolded or incompletely synthesized proteins"/>
    <property type="evidence" value="ECO:0007669"/>
    <property type="project" value="TreeGrafter"/>
</dbReference>
<evidence type="ECO:0000256" key="6">
    <source>
        <dbReference type="RuleBase" id="RU003567"/>
    </source>
</evidence>
<comment type="similarity">
    <text evidence="1 6">Belongs to the peptidase S14 family.</text>
</comment>
<dbReference type="GO" id="GO:0009368">
    <property type="term" value="C:endopeptidase Clp complex"/>
    <property type="evidence" value="ECO:0007669"/>
    <property type="project" value="TreeGrafter"/>
</dbReference>
<dbReference type="PRINTS" id="PR00127">
    <property type="entry name" value="CLPPROTEASEP"/>
</dbReference>
<dbReference type="InterPro" id="IPR029045">
    <property type="entry name" value="ClpP/crotonase-like_dom_sf"/>
</dbReference>
<dbReference type="GO" id="GO:0004252">
    <property type="term" value="F:serine-type endopeptidase activity"/>
    <property type="evidence" value="ECO:0007669"/>
    <property type="project" value="InterPro"/>
</dbReference>
<evidence type="ECO:0000256" key="4">
    <source>
        <dbReference type="ARBA" id="ARBA00022801"/>
    </source>
</evidence>
<dbReference type="NCBIfam" id="NF045542">
    <property type="entry name" value="Clp_rel_HeadMat"/>
    <property type="match status" value="1"/>
</dbReference>
<keyword evidence="4" id="KW-0378">Hydrolase</keyword>
<name>A0A120GPF7_9BACI</name>
<evidence type="ECO:0000256" key="3">
    <source>
        <dbReference type="ARBA" id="ARBA00022670"/>
    </source>
</evidence>
<dbReference type="Proteomes" id="UP000064189">
    <property type="component" value="Unassembled WGS sequence"/>
</dbReference>
<dbReference type="CDD" id="cd07016">
    <property type="entry name" value="S14_ClpP_1"/>
    <property type="match status" value="1"/>
</dbReference>
<protein>
    <recommendedName>
        <fullName evidence="6">ATP-dependent Clp protease proteolytic subunit</fullName>
    </recommendedName>
</protein>
<sequence length="245" mass="27337">MKASADEKSADLFIYGAIISGYKWNDADVTLSEFKESLEALPMTVKTLNMYVNSPGGSVFTTIAMMNQLERMKSRMVLNAYVDGIAASAASILIMKADNIYMYENTFLMIHKPMISLWGANAVDCREQADWLDKTEAKTCIPAYLSKGTDTLTDEKVKELLNGKDNWLDANEAAEFFDITVLEETKDAIACADIELLNRYKDVPGELFIVEQKNTISAEEMTYRKQIVEQSVANQAYLTTILGGL</sequence>
<dbReference type="GO" id="GO:0004176">
    <property type="term" value="F:ATP-dependent peptidase activity"/>
    <property type="evidence" value="ECO:0007669"/>
    <property type="project" value="InterPro"/>
</dbReference>
<evidence type="ECO:0000313" key="8">
    <source>
        <dbReference type="Proteomes" id="UP000064189"/>
    </source>
</evidence>
<reference evidence="7 8" key="1">
    <citation type="submission" date="2015-11" db="EMBL/GenBank/DDBJ databases">
        <title>Genome Sequence of Bacillus simplex strain VanAntwerpen2.</title>
        <authorList>
            <person name="Couger M.B."/>
        </authorList>
    </citation>
    <scope>NUCLEOTIDE SEQUENCE [LARGE SCALE GENOMIC DNA]</scope>
    <source>
        <strain evidence="7 8">VanAntwerpen02</strain>
    </source>
</reference>
<keyword evidence="3" id="KW-0645">Protease</keyword>
<proteinExistence type="inferred from homology"/>
<dbReference type="InterPro" id="IPR001907">
    <property type="entry name" value="ClpP"/>
</dbReference>
<gene>
    <name evidence="7" type="ORF">AS888_20930</name>
</gene>
<dbReference type="InterPro" id="IPR023562">
    <property type="entry name" value="ClpP/TepA"/>
</dbReference>
<dbReference type="PANTHER" id="PTHR10381">
    <property type="entry name" value="ATP-DEPENDENT CLP PROTEASE PROTEOLYTIC SUBUNIT"/>
    <property type="match status" value="1"/>
</dbReference>
<evidence type="ECO:0000256" key="5">
    <source>
        <dbReference type="ARBA" id="ARBA00022825"/>
    </source>
</evidence>
<evidence type="ECO:0000256" key="1">
    <source>
        <dbReference type="ARBA" id="ARBA00007039"/>
    </source>
</evidence>
<organism evidence="7 8">
    <name type="scientific">Peribacillus simplex</name>
    <dbReference type="NCBI Taxonomy" id="1478"/>
    <lineage>
        <taxon>Bacteria</taxon>
        <taxon>Bacillati</taxon>
        <taxon>Bacillota</taxon>
        <taxon>Bacilli</taxon>
        <taxon>Bacillales</taxon>
        <taxon>Bacillaceae</taxon>
        <taxon>Peribacillus</taxon>
    </lineage>
</organism>
<evidence type="ECO:0000256" key="2">
    <source>
        <dbReference type="ARBA" id="ARBA00022490"/>
    </source>
</evidence>
<dbReference type="SUPFAM" id="SSF52096">
    <property type="entry name" value="ClpP/crotonase"/>
    <property type="match status" value="1"/>
</dbReference>
<dbReference type="EMBL" id="LNNH01000025">
    <property type="protein sequence ID" value="KWW18006.1"/>
    <property type="molecule type" value="Genomic_DNA"/>
</dbReference>
<dbReference type="AlphaFoldDB" id="A0A120GPF7"/>
<keyword evidence="8" id="KW-1185">Reference proteome</keyword>
<comment type="caution">
    <text evidence="7">The sequence shown here is derived from an EMBL/GenBank/DDBJ whole genome shotgun (WGS) entry which is preliminary data.</text>
</comment>
<dbReference type="Pfam" id="PF00574">
    <property type="entry name" value="CLP_protease"/>
    <property type="match status" value="1"/>
</dbReference>
<dbReference type="Gene3D" id="3.90.226.10">
    <property type="entry name" value="2-enoyl-CoA Hydratase, Chain A, domain 1"/>
    <property type="match status" value="1"/>
</dbReference>
<evidence type="ECO:0000313" key="7">
    <source>
        <dbReference type="EMBL" id="KWW18006.1"/>
    </source>
</evidence>
<dbReference type="GO" id="GO:0051117">
    <property type="term" value="F:ATPase binding"/>
    <property type="evidence" value="ECO:0007669"/>
    <property type="project" value="TreeGrafter"/>
</dbReference>